<dbReference type="GO" id="GO:0000724">
    <property type="term" value="P:double-strand break repair via homologous recombination"/>
    <property type="evidence" value="ECO:0007669"/>
    <property type="project" value="TreeGrafter"/>
</dbReference>
<keyword evidence="3 7" id="KW-0378">Hydrolase</keyword>
<evidence type="ECO:0000256" key="4">
    <source>
        <dbReference type="ARBA" id="ARBA00022806"/>
    </source>
</evidence>
<dbReference type="GO" id="GO:0005634">
    <property type="term" value="C:nucleus"/>
    <property type="evidence" value="ECO:0007669"/>
    <property type="project" value="UniProtKB-SubCell"/>
</dbReference>
<dbReference type="PANTHER" id="PTHR13710:SF120">
    <property type="entry name" value="BIFUNCTIONAL 3'-5' EXONUCLEASE_ATP-DEPENDENT HELICASE WRN"/>
    <property type="match status" value="1"/>
</dbReference>
<evidence type="ECO:0000256" key="8">
    <source>
        <dbReference type="SAM" id="MobiDB-lite"/>
    </source>
</evidence>
<dbReference type="AlphaFoldDB" id="A0A5K1JX95"/>
<evidence type="ECO:0000256" key="1">
    <source>
        <dbReference type="ARBA" id="ARBA00005446"/>
    </source>
</evidence>
<dbReference type="PROSITE" id="PS51194">
    <property type="entry name" value="HELICASE_CTER"/>
    <property type="match status" value="1"/>
</dbReference>
<keyword evidence="4 7" id="KW-0347">Helicase</keyword>
<dbReference type="Pfam" id="PF00270">
    <property type="entry name" value="DEAD"/>
    <property type="match status" value="1"/>
</dbReference>
<feature type="domain" description="Helicase ATP-binding" evidence="9">
    <location>
        <begin position="36"/>
        <end position="204"/>
    </location>
</feature>
<evidence type="ECO:0000256" key="3">
    <source>
        <dbReference type="ARBA" id="ARBA00022801"/>
    </source>
</evidence>
<dbReference type="InterPro" id="IPR014001">
    <property type="entry name" value="Helicase_ATP-bd"/>
</dbReference>
<dbReference type="GO" id="GO:0043138">
    <property type="term" value="F:3'-5' DNA helicase activity"/>
    <property type="evidence" value="ECO:0007669"/>
    <property type="project" value="UniProtKB-EC"/>
</dbReference>
<dbReference type="GO" id="GO:0005524">
    <property type="term" value="F:ATP binding"/>
    <property type="evidence" value="ECO:0007669"/>
    <property type="project" value="UniProtKB-KW"/>
</dbReference>
<comment type="catalytic activity">
    <reaction evidence="6 7">
        <text>Couples ATP hydrolysis with the unwinding of duplex DNA by translocating in the 3'-5' direction.</text>
        <dbReference type="EC" id="5.6.2.4"/>
    </reaction>
</comment>
<dbReference type="PANTHER" id="PTHR13710">
    <property type="entry name" value="DNA HELICASE RECQ FAMILY MEMBER"/>
    <property type="match status" value="1"/>
</dbReference>
<dbReference type="SUPFAM" id="SSF52540">
    <property type="entry name" value="P-loop containing nucleoside triphosphate hydrolases"/>
    <property type="match status" value="1"/>
</dbReference>
<dbReference type="GO" id="GO:0005694">
    <property type="term" value="C:chromosome"/>
    <property type="evidence" value="ECO:0007669"/>
    <property type="project" value="TreeGrafter"/>
</dbReference>
<comment type="catalytic activity">
    <reaction evidence="7">
        <text>ATP + H2O = ADP + phosphate + H(+)</text>
        <dbReference type="Rhea" id="RHEA:13065"/>
        <dbReference type="ChEBI" id="CHEBI:15377"/>
        <dbReference type="ChEBI" id="CHEBI:15378"/>
        <dbReference type="ChEBI" id="CHEBI:30616"/>
        <dbReference type="ChEBI" id="CHEBI:43474"/>
        <dbReference type="ChEBI" id="CHEBI:456216"/>
    </reaction>
</comment>
<sequence>MADVQPRDPMMQKAHEVLKDTFGFASFRLEQEAVIRRLLVDNDNALVLFPTGGGKSLTYQIPALCLEGLTLVISPLIALMKDQVDALVTRGVKAANLDSTQDASRSAWIKNEVMTGSMKILYVAPERLNNEGFMAMMRRVRISLLAVDESHCISQWGASFRPEYLKIARFAEEMDVERVLCLTATATSSVSKDICDSFLINRDTGVFRIPVYRHNLALNVEVFDNMRQKITRLVSILKERTGPAIVYVTLQKHADEVANTLRTYQMDAQTYHAGLPSEERERVQLNFMESDKGIVVATIAFGMGIDKANIRQVIHFHMPKTLENYSQEVGRAGRDGLLSHCYMFLCAADLPVLEGFARGDTCAKRDIELWIQEVSLKQPASDGTLDFNLYKQSKDYDIRQNVLNLCYAQLELDYGYIRATTPFFSIYDISQRDANGWSKVLGNSSPAAKAIRTYWSAKGNGYQINTVLTAERAGIERSDISRTVNGWELDGHITSKASQVRARFMVMKPMPKGTKDIKALAEQLYTGMVGRENEAVEKIRKVIEFATADDCMAQGLAAYFGDEDAVPGGMCGKCSFCLSGAGVEFSPIAQSIPDATRLKQILDACPERDDPRLLARMAFGITSPRLTYGKWSTAHPLFGSMVDVDFSALVAAFDVECKRAGYAKAETVAPARTAQKRTYSQTKTTSNYASSSRGGYGRGGYGGSYKRGRRGRY</sequence>
<dbReference type="InterPro" id="IPR036388">
    <property type="entry name" value="WH-like_DNA-bd_sf"/>
</dbReference>
<feature type="domain" description="Helicase C-terminal" evidence="10">
    <location>
        <begin position="229"/>
        <end position="375"/>
    </location>
</feature>
<dbReference type="Pfam" id="PF00271">
    <property type="entry name" value="Helicase_C"/>
    <property type="match status" value="1"/>
</dbReference>
<keyword evidence="2 7" id="KW-0547">Nucleotide-binding</keyword>
<feature type="compositionally biased region" description="Polar residues" evidence="8">
    <location>
        <begin position="676"/>
        <end position="689"/>
    </location>
</feature>
<evidence type="ECO:0000256" key="6">
    <source>
        <dbReference type="ARBA" id="ARBA00034617"/>
    </source>
</evidence>
<dbReference type="EMBL" id="LR725847">
    <property type="protein sequence ID" value="VWO96695.1"/>
    <property type="molecule type" value="Genomic_DNA"/>
</dbReference>
<feature type="compositionally biased region" description="Gly residues" evidence="8">
    <location>
        <begin position="694"/>
        <end position="705"/>
    </location>
</feature>
<dbReference type="Gene3D" id="1.10.10.10">
    <property type="entry name" value="Winged helix-like DNA-binding domain superfamily/Winged helix DNA-binding domain"/>
    <property type="match status" value="1"/>
</dbReference>
<name>A0A5K1JX95_9APHY</name>
<gene>
    <name evidence="11" type="primary">Q4I7F9</name>
</gene>
<dbReference type="GO" id="GO:0005737">
    <property type="term" value="C:cytoplasm"/>
    <property type="evidence" value="ECO:0007669"/>
    <property type="project" value="TreeGrafter"/>
</dbReference>
<dbReference type="FunFam" id="3.40.50.300:FF:001389">
    <property type="entry name" value="ATP-dependent DNA helicase RecQ"/>
    <property type="match status" value="1"/>
</dbReference>
<evidence type="ECO:0000259" key="9">
    <source>
        <dbReference type="PROSITE" id="PS51192"/>
    </source>
</evidence>
<dbReference type="InterPro" id="IPR032284">
    <property type="entry name" value="RecQ_Zn-bd"/>
</dbReference>
<accession>A0A5K1JX95</accession>
<reference evidence="11" key="1">
    <citation type="submission" date="2019-10" db="EMBL/GenBank/DDBJ databases">
        <authorList>
            <person name="Nor Muhammad N."/>
        </authorList>
    </citation>
    <scope>NUCLEOTIDE SEQUENCE</scope>
</reference>
<dbReference type="InterPro" id="IPR027417">
    <property type="entry name" value="P-loop_NTPase"/>
</dbReference>
<organism evidence="11">
    <name type="scientific">Ganoderma boninense</name>
    <dbReference type="NCBI Taxonomy" id="34458"/>
    <lineage>
        <taxon>Eukaryota</taxon>
        <taxon>Fungi</taxon>
        <taxon>Dikarya</taxon>
        <taxon>Basidiomycota</taxon>
        <taxon>Agaricomycotina</taxon>
        <taxon>Agaricomycetes</taxon>
        <taxon>Polyporales</taxon>
        <taxon>Polyporaceae</taxon>
        <taxon>Ganoderma</taxon>
    </lineage>
</organism>
<dbReference type="InterPro" id="IPR011545">
    <property type="entry name" value="DEAD/DEAH_box_helicase_dom"/>
</dbReference>
<keyword evidence="7" id="KW-0539">Nucleus</keyword>
<dbReference type="SMART" id="SM00487">
    <property type="entry name" value="DEXDc"/>
    <property type="match status" value="1"/>
</dbReference>
<dbReference type="Pfam" id="PF16124">
    <property type="entry name" value="RecQ_Zn_bind"/>
    <property type="match status" value="1"/>
</dbReference>
<evidence type="ECO:0000256" key="5">
    <source>
        <dbReference type="ARBA" id="ARBA00022840"/>
    </source>
</evidence>
<dbReference type="GO" id="GO:0016887">
    <property type="term" value="F:ATP hydrolysis activity"/>
    <property type="evidence" value="ECO:0007669"/>
    <property type="project" value="RHEA"/>
</dbReference>
<dbReference type="InterPro" id="IPR004589">
    <property type="entry name" value="DNA_helicase_ATP-dep_RecQ"/>
</dbReference>
<proteinExistence type="inferred from homology"/>
<evidence type="ECO:0000313" key="11">
    <source>
        <dbReference type="EMBL" id="VWO96695.1"/>
    </source>
</evidence>
<dbReference type="EC" id="5.6.2.4" evidence="7"/>
<dbReference type="Gene3D" id="3.40.50.300">
    <property type="entry name" value="P-loop containing nucleotide triphosphate hydrolases"/>
    <property type="match status" value="2"/>
</dbReference>
<comment type="subcellular location">
    <subcellularLocation>
        <location evidence="7">Nucleus</location>
    </subcellularLocation>
</comment>
<dbReference type="InterPro" id="IPR001650">
    <property type="entry name" value="Helicase_C-like"/>
</dbReference>
<dbReference type="GO" id="GO:0009378">
    <property type="term" value="F:four-way junction helicase activity"/>
    <property type="evidence" value="ECO:0007669"/>
    <property type="project" value="TreeGrafter"/>
</dbReference>
<protein>
    <recommendedName>
        <fullName evidence="7">ATP-dependent DNA helicase</fullName>
        <ecNumber evidence="7">5.6.2.4</ecNumber>
    </recommendedName>
</protein>
<dbReference type="CDD" id="cd17920">
    <property type="entry name" value="DEXHc_RecQ"/>
    <property type="match status" value="1"/>
</dbReference>
<evidence type="ECO:0000256" key="2">
    <source>
        <dbReference type="ARBA" id="ARBA00022741"/>
    </source>
</evidence>
<dbReference type="GO" id="GO:0003676">
    <property type="term" value="F:nucleic acid binding"/>
    <property type="evidence" value="ECO:0007669"/>
    <property type="project" value="InterPro"/>
</dbReference>
<dbReference type="PROSITE" id="PS51192">
    <property type="entry name" value="HELICASE_ATP_BIND_1"/>
    <property type="match status" value="1"/>
</dbReference>
<keyword evidence="5 7" id="KW-0067">ATP-binding</keyword>
<evidence type="ECO:0000259" key="10">
    <source>
        <dbReference type="PROSITE" id="PS51194"/>
    </source>
</evidence>
<dbReference type="NCBIfam" id="TIGR00614">
    <property type="entry name" value="recQ_fam"/>
    <property type="match status" value="1"/>
</dbReference>
<comment type="similarity">
    <text evidence="1 7">Belongs to the helicase family. RecQ subfamily.</text>
</comment>
<evidence type="ECO:0000256" key="7">
    <source>
        <dbReference type="RuleBase" id="RU364117"/>
    </source>
</evidence>
<feature type="region of interest" description="Disordered" evidence="8">
    <location>
        <begin position="673"/>
        <end position="713"/>
    </location>
</feature>
<dbReference type="SMART" id="SM00490">
    <property type="entry name" value="HELICc"/>
    <property type="match status" value="1"/>
</dbReference>